<keyword evidence="3" id="KW-1185">Reference proteome</keyword>
<feature type="compositionally biased region" description="Basic and acidic residues" evidence="1">
    <location>
        <begin position="290"/>
        <end position="306"/>
    </location>
</feature>
<reference evidence="3" key="1">
    <citation type="journal article" date="2019" name="Int. J. Syst. Evol. Microbiol.">
        <title>The Global Catalogue of Microorganisms (GCM) 10K type strain sequencing project: providing services to taxonomists for standard genome sequencing and annotation.</title>
        <authorList>
            <consortium name="The Broad Institute Genomics Platform"/>
            <consortium name="The Broad Institute Genome Sequencing Center for Infectious Disease"/>
            <person name="Wu L."/>
            <person name="Ma J."/>
        </authorList>
    </citation>
    <scope>NUCLEOTIDE SEQUENCE [LARGE SCALE GENOMIC DNA]</scope>
    <source>
        <strain evidence="3">JCM 17027</strain>
    </source>
</reference>
<feature type="compositionally biased region" description="Basic and acidic residues" evidence="1">
    <location>
        <begin position="404"/>
        <end position="413"/>
    </location>
</feature>
<feature type="compositionally biased region" description="Low complexity" evidence="1">
    <location>
        <begin position="237"/>
        <end position="246"/>
    </location>
</feature>
<dbReference type="EMBL" id="BAABCQ010000128">
    <property type="protein sequence ID" value="GAA3998745.1"/>
    <property type="molecule type" value="Genomic_DNA"/>
</dbReference>
<evidence type="ECO:0000313" key="2">
    <source>
        <dbReference type="EMBL" id="GAA3998745.1"/>
    </source>
</evidence>
<protein>
    <submittedName>
        <fullName evidence="2">Uncharacterized protein</fullName>
    </submittedName>
</protein>
<organism evidence="2 3">
    <name type="scientific">Streptomyces marokkonensis</name>
    <dbReference type="NCBI Taxonomy" id="324855"/>
    <lineage>
        <taxon>Bacteria</taxon>
        <taxon>Bacillati</taxon>
        <taxon>Actinomycetota</taxon>
        <taxon>Actinomycetes</taxon>
        <taxon>Kitasatosporales</taxon>
        <taxon>Streptomycetaceae</taxon>
        <taxon>Streptomyces</taxon>
    </lineage>
</organism>
<feature type="compositionally biased region" description="Low complexity" evidence="1">
    <location>
        <begin position="82"/>
        <end position="98"/>
    </location>
</feature>
<feature type="region of interest" description="Disordered" evidence="1">
    <location>
        <begin position="1"/>
        <end position="21"/>
    </location>
</feature>
<evidence type="ECO:0000313" key="3">
    <source>
        <dbReference type="Proteomes" id="UP001500034"/>
    </source>
</evidence>
<accession>A0ABP7RKC3</accession>
<feature type="compositionally biased region" description="Basic residues" evidence="1">
    <location>
        <begin position="1"/>
        <end position="10"/>
    </location>
</feature>
<sequence length="413" mass="42545">MAGVHPRHLVRALPERAGQGEDGTAVELGAAGHLGRHLAARRLVVQRPLGGEHQVGAGQAGVQVEVVEQHLETGQQPGPDGGQSRAQPAGGAGAGAVAQVGADDTEVAGEDARPVLQAGRQLLDLCGRRPLLRAEHPGHAPFAAQHVERVAGDEQFGVLQPGVEPRRVDAGEADQLPSAGREFEAVRVQQPGPERLERARAPVRRTRVAAADQDPPDPGVERGADQLADAVRRRGARVAQGAGDQGQSRDGRHLHHRRVPRAEQREVGADGFTDRPGGGQCDQPPAGRGGQRDGRALAAVDERDQIDIGVRQDPADARRDGVGGGLCGQGLLEAAGGHDDTVQQGGHGGHGRHGGYDGHGGHGGHSEYGGHGGLLQRVTGTPSSGQTAAAKNSTSAAVSGARTADSRSRSRGV</sequence>
<comment type="caution">
    <text evidence="2">The sequence shown here is derived from an EMBL/GenBank/DDBJ whole genome shotgun (WGS) entry which is preliminary data.</text>
</comment>
<feature type="region of interest" description="Disordered" evidence="1">
    <location>
        <begin position="73"/>
        <end position="98"/>
    </location>
</feature>
<feature type="compositionally biased region" description="Polar residues" evidence="1">
    <location>
        <begin position="378"/>
        <end position="397"/>
    </location>
</feature>
<feature type="region of interest" description="Disordered" evidence="1">
    <location>
        <begin position="336"/>
        <end position="413"/>
    </location>
</feature>
<feature type="region of interest" description="Disordered" evidence="1">
    <location>
        <begin position="189"/>
        <end position="322"/>
    </location>
</feature>
<name>A0ABP7RKC3_9ACTN</name>
<feature type="compositionally biased region" description="Gly residues" evidence="1">
    <location>
        <begin position="361"/>
        <end position="373"/>
    </location>
</feature>
<proteinExistence type="predicted"/>
<dbReference type="Proteomes" id="UP001500034">
    <property type="component" value="Unassembled WGS sequence"/>
</dbReference>
<evidence type="ECO:0000256" key="1">
    <source>
        <dbReference type="SAM" id="MobiDB-lite"/>
    </source>
</evidence>
<gene>
    <name evidence="2" type="ORF">GCM10022384_52220</name>
</gene>